<accession>A0A2K3QLM8</accession>
<reference evidence="3 4" key="1">
    <citation type="submission" date="2017-08" db="EMBL/GenBank/DDBJ databases">
        <title>Harnessing the power of phylogenomics to disentangle the directionality and signatures of interkingdom host jumping in the parasitic fungal genus Tolypocladium.</title>
        <authorList>
            <person name="Quandt C.A."/>
            <person name="Patterson W."/>
            <person name="Spatafora J.W."/>
        </authorList>
    </citation>
    <scope>NUCLEOTIDE SEQUENCE [LARGE SCALE GENOMIC DNA]</scope>
    <source>
        <strain evidence="3 4">CBS 113982</strain>
    </source>
</reference>
<name>A0A2K3QLM8_9HYPO</name>
<dbReference type="EMBL" id="NRSZ01000256">
    <property type="protein sequence ID" value="PNY28443.1"/>
    <property type="molecule type" value="Genomic_DNA"/>
</dbReference>
<dbReference type="Proteomes" id="UP000236621">
    <property type="component" value="Unassembled WGS sequence"/>
</dbReference>
<feature type="compositionally biased region" description="Polar residues" evidence="1">
    <location>
        <begin position="315"/>
        <end position="331"/>
    </location>
</feature>
<keyword evidence="4" id="KW-1185">Reference proteome</keyword>
<sequence>MANGKCSSRGWGYLAANVPDPRACITDCRWQLLRAIAPSNETLGEACKALSDSRRSSNDQVFRVVYCYDSQVCGVDNLDGRGKDRGHASIGYHSVVDPGPPDATYSCEYVSTDEQDSPCTVQWPRIAAETALAGASSASGALGAGDNDPHGMVELPLTISSNSATQRPQATWTRSFIRDPSLAASLNPPEASPESHETGGMPTGIRVTIALSTVVGVLVMLALILWHLRLRRPSHPRALVYDPSNKYHNSPAVPDSPTPLVSPTDAHPNPDDLPLTPPPRLRERRFLRTAANNWPLDGGEGLQWGAGYADSSLRSSTATATEMSPLSQGGTKVNGDEQGSPRRADLPRPVPAVTTGQYVQGSMSSSVHTPTTTTSTASTVVAPAGCEDAAACSPPRTPHQRHMPLQVTGLTSPGPPPNRALPSTPRDGQRSPPATPTRPDVDAVRVAIATAPQSPAPGVASPRESSDLCELAAEYAWQSRHSWGSWSGRGDEGPGVTVSPQGTGRDVSSPMLEEGELERLGGSYK</sequence>
<feature type="region of interest" description="Disordered" evidence="1">
    <location>
        <begin position="449"/>
        <end position="468"/>
    </location>
</feature>
<evidence type="ECO:0000313" key="3">
    <source>
        <dbReference type="EMBL" id="PNY28443.1"/>
    </source>
</evidence>
<feature type="transmembrane region" description="Helical" evidence="2">
    <location>
        <begin position="207"/>
        <end position="228"/>
    </location>
</feature>
<keyword evidence="2" id="KW-1133">Transmembrane helix</keyword>
<dbReference type="AlphaFoldDB" id="A0A2K3QLM8"/>
<evidence type="ECO:0000313" key="4">
    <source>
        <dbReference type="Proteomes" id="UP000236621"/>
    </source>
</evidence>
<proteinExistence type="predicted"/>
<feature type="region of interest" description="Disordered" evidence="1">
    <location>
        <begin position="390"/>
        <end position="443"/>
    </location>
</feature>
<evidence type="ECO:0000256" key="1">
    <source>
        <dbReference type="SAM" id="MobiDB-lite"/>
    </source>
</evidence>
<dbReference type="STRING" id="45235.A0A2K3QLM8"/>
<feature type="region of interest" description="Disordered" evidence="1">
    <location>
        <begin position="482"/>
        <end position="525"/>
    </location>
</feature>
<feature type="region of interest" description="Disordered" evidence="1">
    <location>
        <begin position="315"/>
        <end position="352"/>
    </location>
</feature>
<dbReference type="OrthoDB" id="5244978at2759"/>
<keyword evidence="2" id="KW-0812">Transmembrane</keyword>
<comment type="caution">
    <text evidence="3">The sequence shown here is derived from an EMBL/GenBank/DDBJ whole genome shotgun (WGS) entry which is preliminary data.</text>
</comment>
<organism evidence="3 4">
    <name type="scientific">Tolypocladium capitatum</name>
    <dbReference type="NCBI Taxonomy" id="45235"/>
    <lineage>
        <taxon>Eukaryota</taxon>
        <taxon>Fungi</taxon>
        <taxon>Dikarya</taxon>
        <taxon>Ascomycota</taxon>
        <taxon>Pezizomycotina</taxon>
        <taxon>Sordariomycetes</taxon>
        <taxon>Hypocreomycetidae</taxon>
        <taxon>Hypocreales</taxon>
        <taxon>Ophiocordycipitaceae</taxon>
        <taxon>Tolypocladium</taxon>
    </lineage>
</organism>
<keyword evidence="2" id="KW-0472">Membrane</keyword>
<protein>
    <submittedName>
        <fullName evidence="3">Uncharacterized protein</fullName>
    </submittedName>
</protein>
<evidence type="ECO:0000256" key="2">
    <source>
        <dbReference type="SAM" id="Phobius"/>
    </source>
</evidence>
<feature type="region of interest" description="Disordered" evidence="1">
    <location>
        <begin position="244"/>
        <end position="280"/>
    </location>
</feature>
<gene>
    <name evidence="3" type="ORF">TCAP_01624</name>
</gene>